<dbReference type="Proteomes" id="UP000271098">
    <property type="component" value="Unassembled WGS sequence"/>
</dbReference>
<gene>
    <name evidence="2" type="ORF">GPUH_LOCUS23634</name>
</gene>
<keyword evidence="1" id="KW-0812">Transmembrane</keyword>
<keyword evidence="3" id="KW-1185">Reference proteome</keyword>
<organism evidence="4">
    <name type="scientific">Gongylonema pulchrum</name>
    <dbReference type="NCBI Taxonomy" id="637853"/>
    <lineage>
        <taxon>Eukaryota</taxon>
        <taxon>Metazoa</taxon>
        <taxon>Ecdysozoa</taxon>
        <taxon>Nematoda</taxon>
        <taxon>Chromadorea</taxon>
        <taxon>Rhabditida</taxon>
        <taxon>Spirurina</taxon>
        <taxon>Spiruromorpha</taxon>
        <taxon>Spiruroidea</taxon>
        <taxon>Gongylonematidae</taxon>
        <taxon>Gongylonema</taxon>
    </lineage>
</organism>
<protein>
    <submittedName>
        <fullName evidence="4">ZP domain-containing protein</fullName>
    </submittedName>
</protein>
<evidence type="ECO:0000313" key="3">
    <source>
        <dbReference type="Proteomes" id="UP000271098"/>
    </source>
</evidence>
<feature type="transmembrane region" description="Helical" evidence="1">
    <location>
        <begin position="84"/>
        <end position="102"/>
    </location>
</feature>
<evidence type="ECO:0000313" key="2">
    <source>
        <dbReference type="EMBL" id="VDN41742.1"/>
    </source>
</evidence>
<evidence type="ECO:0000256" key="1">
    <source>
        <dbReference type="SAM" id="Phobius"/>
    </source>
</evidence>
<evidence type="ECO:0000313" key="4">
    <source>
        <dbReference type="WBParaSite" id="GPUH_0002366401-mRNA-1"/>
    </source>
</evidence>
<reference evidence="4" key="1">
    <citation type="submission" date="2016-06" db="UniProtKB">
        <authorList>
            <consortium name="WormBaseParasite"/>
        </authorList>
    </citation>
    <scope>IDENTIFICATION</scope>
</reference>
<dbReference type="WBParaSite" id="GPUH_0002366401-mRNA-1">
    <property type="protein sequence ID" value="GPUH_0002366401-mRNA-1"/>
    <property type="gene ID" value="GPUH_0002366401"/>
</dbReference>
<name>A0A183ERP3_9BILA</name>
<sequence>MAESSSEVKEVIKERKDYSNVVLPAKPAPTRRYAQANKLRICVNGYELDMSRAIGSVYKFELKICGVKKDGREKELHRGPKNEFVFASFFAFFALFSVAVRADAPSLLFSSVVILSRSPSLQM</sequence>
<dbReference type="AlphaFoldDB" id="A0A183ERP3"/>
<dbReference type="EMBL" id="UYRT01098436">
    <property type="protein sequence ID" value="VDN41742.1"/>
    <property type="molecule type" value="Genomic_DNA"/>
</dbReference>
<proteinExistence type="predicted"/>
<accession>A0A183ERP3</accession>
<reference evidence="2 3" key="2">
    <citation type="submission" date="2018-11" db="EMBL/GenBank/DDBJ databases">
        <authorList>
            <consortium name="Pathogen Informatics"/>
        </authorList>
    </citation>
    <scope>NUCLEOTIDE SEQUENCE [LARGE SCALE GENOMIC DNA]</scope>
</reference>
<keyword evidence="1" id="KW-0472">Membrane</keyword>
<keyword evidence="1" id="KW-1133">Transmembrane helix</keyword>